<reference evidence="9 10" key="1">
    <citation type="submission" date="2014-07" db="EMBL/GenBank/DDBJ databases">
        <title>Methanogenic archaea and the global carbon cycle.</title>
        <authorList>
            <person name="Henriksen J.R."/>
            <person name="Luke J."/>
            <person name="Reinhart S."/>
            <person name="Benedict M.N."/>
            <person name="Youngblut N.D."/>
            <person name="Metcalf M.E."/>
            <person name="Whitaker R.J."/>
            <person name="Metcalf W.W."/>
        </authorList>
    </citation>
    <scope>NUCLEOTIDE SEQUENCE [LARGE SCALE GENOMIC DNA]</scope>
    <source>
        <strain evidence="9 10">C2J</strain>
    </source>
</reference>
<dbReference type="PANTHER" id="PTHR47099">
    <property type="entry name" value="METHYLCOBAMIDE:COM METHYLTRANSFERASE MTBA"/>
    <property type="match status" value="1"/>
</dbReference>
<evidence type="ECO:0000313" key="8">
    <source>
        <dbReference type="EMBL" id="AKB36449.1"/>
    </source>
</evidence>
<dbReference type="STRING" id="1434118.MSSAC_1859"/>
<name>A0A0E3LD37_9EURY</name>
<dbReference type="AlphaFoldDB" id="A0A0E3LD37"/>
<dbReference type="Proteomes" id="UP000033123">
    <property type="component" value="Chromosome"/>
</dbReference>
<evidence type="ECO:0000256" key="3">
    <source>
        <dbReference type="ARBA" id="ARBA00022679"/>
    </source>
</evidence>
<dbReference type="Pfam" id="PF01208">
    <property type="entry name" value="URO-D"/>
    <property type="match status" value="1"/>
</dbReference>
<dbReference type="CDD" id="cd03307">
    <property type="entry name" value="Mta_CmuA_like"/>
    <property type="match status" value="1"/>
</dbReference>
<dbReference type="InterPro" id="IPR000257">
    <property type="entry name" value="Uroporphyrinogen_deCOase"/>
</dbReference>
<dbReference type="SUPFAM" id="SSF51726">
    <property type="entry name" value="UROD/MetE-like"/>
    <property type="match status" value="1"/>
</dbReference>
<dbReference type="GO" id="GO:0032259">
    <property type="term" value="P:methylation"/>
    <property type="evidence" value="ECO:0007669"/>
    <property type="project" value="UniProtKB-KW"/>
</dbReference>
<evidence type="ECO:0000256" key="6">
    <source>
        <dbReference type="ARBA" id="ARBA00022994"/>
    </source>
</evidence>
<dbReference type="NCBIfam" id="TIGR01463">
    <property type="entry name" value="mtaA_cmuA"/>
    <property type="match status" value="1"/>
</dbReference>
<keyword evidence="6" id="KW-0484">Methanogenesis</keyword>
<dbReference type="EMBL" id="CP009508">
    <property type="protein sequence ID" value="AKB36591.1"/>
    <property type="molecule type" value="Genomic_DNA"/>
</dbReference>
<dbReference type="GO" id="GO:0015948">
    <property type="term" value="P:methanogenesis"/>
    <property type="evidence" value="ECO:0007669"/>
    <property type="project" value="UniProtKB-KW"/>
</dbReference>
<evidence type="ECO:0000313" key="9">
    <source>
        <dbReference type="EMBL" id="AKB36591.1"/>
    </source>
</evidence>
<dbReference type="GO" id="GO:0006730">
    <property type="term" value="P:one-carbon metabolic process"/>
    <property type="evidence" value="ECO:0007669"/>
    <property type="project" value="InterPro"/>
</dbReference>
<dbReference type="InterPro" id="IPR006360">
    <property type="entry name" value="Mtase_MtaA_CmuA"/>
</dbReference>
<keyword evidence="2" id="KW-0489">Methyltransferase</keyword>
<keyword evidence="4" id="KW-0479">Metal-binding</keyword>
<dbReference type="HOGENOM" id="CLU_040933_2_1_2"/>
<dbReference type="InterPro" id="IPR038071">
    <property type="entry name" value="UROD/MetE-like_sf"/>
</dbReference>
<dbReference type="GeneID" id="24871603"/>
<evidence type="ECO:0000259" key="7">
    <source>
        <dbReference type="Pfam" id="PF01208"/>
    </source>
</evidence>
<evidence type="ECO:0000313" key="10">
    <source>
        <dbReference type="Proteomes" id="UP000033123"/>
    </source>
</evidence>
<dbReference type="NCBIfam" id="NF040654">
    <property type="entry name" value="MtaA_Meth"/>
    <property type="match status" value="1"/>
</dbReference>
<dbReference type="InterPro" id="IPR052024">
    <property type="entry name" value="Methanogen_methyltrans"/>
</dbReference>
<evidence type="ECO:0000256" key="2">
    <source>
        <dbReference type="ARBA" id="ARBA00022603"/>
    </source>
</evidence>
<dbReference type="PANTHER" id="PTHR47099:SF1">
    <property type="entry name" value="METHYLCOBAMIDE:COM METHYLTRANSFERASE MTBA"/>
    <property type="match status" value="1"/>
</dbReference>
<evidence type="ECO:0000256" key="5">
    <source>
        <dbReference type="ARBA" id="ARBA00022833"/>
    </source>
</evidence>
<dbReference type="NCBIfam" id="NF004889">
    <property type="entry name" value="PRK06252.1"/>
    <property type="match status" value="1"/>
</dbReference>
<dbReference type="Gene3D" id="3.20.20.210">
    <property type="match status" value="1"/>
</dbReference>
<dbReference type="GO" id="GO:0006779">
    <property type="term" value="P:porphyrin-containing compound biosynthetic process"/>
    <property type="evidence" value="ECO:0007669"/>
    <property type="project" value="InterPro"/>
</dbReference>
<dbReference type="PATRIC" id="fig|1434118.4.peg.2368"/>
<accession>A0A0E3LD37</accession>
<comment type="cofactor">
    <cofactor evidence="1">
        <name>Zn(2+)</name>
        <dbReference type="ChEBI" id="CHEBI:29105"/>
    </cofactor>
</comment>
<feature type="domain" description="Uroporphyrinogen decarboxylase (URO-D)" evidence="7">
    <location>
        <begin position="8"/>
        <end position="340"/>
    </location>
</feature>
<dbReference type="EMBL" id="CP009508">
    <property type="protein sequence ID" value="AKB36449.1"/>
    <property type="molecule type" value="Genomic_DNA"/>
</dbReference>
<gene>
    <name evidence="8" type="ORF">MSSAC_1859</name>
    <name evidence="9" type="ORF">MSSAC_2001</name>
</gene>
<keyword evidence="3" id="KW-0808">Transferase</keyword>
<proteinExistence type="predicted"/>
<evidence type="ECO:0000256" key="1">
    <source>
        <dbReference type="ARBA" id="ARBA00001947"/>
    </source>
</evidence>
<dbReference type="GO" id="GO:0046872">
    <property type="term" value="F:metal ion binding"/>
    <property type="evidence" value="ECO:0007669"/>
    <property type="project" value="UniProtKB-KW"/>
</dbReference>
<dbReference type="RefSeq" id="WP_048182056.1">
    <property type="nucleotide sequence ID" value="NZ_CP009508.1"/>
</dbReference>
<dbReference type="GO" id="GO:0004853">
    <property type="term" value="F:uroporphyrinogen decarboxylase activity"/>
    <property type="evidence" value="ECO:0007669"/>
    <property type="project" value="InterPro"/>
</dbReference>
<protein>
    <recommendedName>
        <fullName evidence="7">Uroporphyrinogen decarboxylase (URO-D) domain-containing protein</fullName>
    </recommendedName>
</protein>
<evidence type="ECO:0000256" key="4">
    <source>
        <dbReference type="ARBA" id="ARBA00022723"/>
    </source>
</evidence>
<keyword evidence="5" id="KW-0862">Zinc</keyword>
<dbReference type="KEGG" id="msj:MSSAC_1859"/>
<sequence length="345" mass="36623">MEKPNFRTEILRTLEGKAPAQIPVGTFTTAPVLELMDLCGAARPEADSQPEKMALLAFSQYVNASFETLRYPFDMVVLGEALGCAVDPGTKARTPAVLSVPLESSSVIPELPEDLLERGRVPAVLKATEILREKAGSNLPLIVGMEGPADLATYLCGATRFLKWTIKRPHIVTRLIDLCTDACIMYAKECLKSGADIIVIADAVSSPDMISPEAFRALIKPGMTRIPKSLGGGGGKSVLHICGAADPIIADMAECGFDGLSLEEGVKNLKTAVETAHESGVAVIGSVSTSRTLFRGSPADVKKEAFTCLESGVDILAPGCGIAPETPLRNLKALVEARNEFCGRR</sequence>
<dbReference type="GO" id="GO:0008168">
    <property type="term" value="F:methyltransferase activity"/>
    <property type="evidence" value="ECO:0007669"/>
    <property type="project" value="UniProtKB-KW"/>
</dbReference>
<organism evidence="9 10">
    <name type="scientific">Methanosarcina siciliae C2J</name>
    <dbReference type="NCBI Taxonomy" id="1434118"/>
    <lineage>
        <taxon>Archaea</taxon>
        <taxon>Methanobacteriati</taxon>
        <taxon>Methanobacteriota</taxon>
        <taxon>Stenosarchaea group</taxon>
        <taxon>Methanomicrobia</taxon>
        <taxon>Methanosarcinales</taxon>
        <taxon>Methanosarcinaceae</taxon>
        <taxon>Methanosarcina</taxon>
    </lineage>
</organism>
<dbReference type="KEGG" id="msj:MSSAC_2001"/>